<feature type="chain" id="PRO_5013099271" description="Lipoprotein" evidence="1">
    <location>
        <begin position="20"/>
        <end position="118"/>
    </location>
</feature>
<organism evidence="2 3">
    <name type="scientific">Oceanimonas doudoroffii</name>
    <dbReference type="NCBI Taxonomy" id="84158"/>
    <lineage>
        <taxon>Bacteria</taxon>
        <taxon>Pseudomonadati</taxon>
        <taxon>Pseudomonadota</taxon>
        <taxon>Gammaproteobacteria</taxon>
        <taxon>Aeromonadales</taxon>
        <taxon>Aeromonadaceae</taxon>
        <taxon>Oceanimonas</taxon>
    </lineage>
</organism>
<dbReference type="EMBL" id="NBIM01000004">
    <property type="protein sequence ID" value="OXY81317.1"/>
    <property type="molecule type" value="Genomic_DNA"/>
</dbReference>
<dbReference type="PROSITE" id="PS51257">
    <property type="entry name" value="PROKAR_LIPOPROTEIN"/>
    <property type="match status" value="1"/>
</dbReference>
<evidence type="ECO:0000313" key="3">
    <source>
        <dbReference type="Proteomes" id="UP000242757"/>
    </source>
</evidence>
<keyword evidence="3" id="KW-1185">Reference proteome</keyword>
<comment type="caution">
    <text evidence="2">The sequence shown here is derived from an EMBL/GenBank/DDBJ whole genome shotgun (WGS) entry which is preliminary data.</text>
</comment>
<accession>A0A233RD42</accession>
<keyword evidence="1" id="KW-0732">Signal</keyword>
<gene>
    <name evidence="2" type="ORF">B6S08_12550</name>
</gene>
<evidence type="ECO:0008006" key="4">
    <source>
        <dbReference type="Google" id="ProtNLM"/>
    </source>
</evidence>
<evidence type="ECO:0000313" key="2">
    <source>
        <dbReference type="EMBL" id="OXY81317.1"/>
    </source>
</evidence>
<name>A0A233RD42_9GAMM</name>
<dbReference type="AlphaFoldDB" id="A0A233RD42"/>
<feature type="signal peptide" evidence="1">
    <location>
        <begin position="1"/>
        <end position="19"/>
    </location>
</feature>
<sequence>MKKAIIVATLSALSLSACSMRVADMTVGSTKNYNINAAKFVKGERVKGEDTYPVILFPLGIPNVKTAMDKAIETDKCAVGLTDVVVTQLNHAFIVGSIGFRVEGDQIIDTTQPGCNRG</sequence>
<evidence type="ECO:0000256" key="1">
    <source>
        <dbReference type="SAM" id="SignalP"/>
    </source>
</evidence>
<dbReference type="RefSeq" id="WP_094201153.1">
    <property type="nucleotide sequence ID" value="NZ_NBIM01000004.1"/>
</dbReference>
<dbReference type="OrthoDB" id="5405846at2"/>
<dbReference type="Proteomes" id="UP000242757">
    <property type="component" value="Unassembled WGS sequence"/>
</dbReference>
<proteinExistence type="predicted"/>
<protein>
    <recommendedName>
        <fullName evidence="4">Lipoprotein</fullName>
    </recommendedName>
</protein>
<reference evidence="2 3" key="1">
    <citation type="submission" date="2017-08" db="EMBL/GenBank/DDBJ databases">
        <title>A Genome Sequence of Oceanimonas doudoroffii ATCC 27123T.</title>
        <authorList>
            <person name="Brennan M.A."/>
            <person name="Maclea K.S."/>
            <person name="Mcclelland W.D."/>
            <person name="Trachtenberg A.M."/>
        </authorList>
    </citation>
    <scope>NUCLEOTIDE SEQUENCE [LARGE SCALE GENOMIC DNA]</scope>
    <source>
        <strain evidence="2 3">ATCC 27123</strain>
    </source>
</reference>